<evidence type="ECO:0000256" key="1">
    <source>
        <dbReference type="SAM" id="Phobius"/>
    </source>
</evidence>
<gene>
    <name evidence="2" type="ORF">HNQ36_002848</name>
</gene>
<dbReference type="Gene3D" id="1.20.210.10">
    <property type="entry name" value="Cytochrome c oxidase-like, subunit I domain"/>
    <property type="match status" value="1"/>
</dbReference>
<keyword evidence="1" id="KW-0812">Transmembrane</keyword>
<feature type="transmembrane region" description="Helical" evidence="1">
    <location>
        <begin position="292"/>
        <end position="312"/>
    </location>
</feature>
<proteinExistence type="predicted"/>
<reference evidence="2 3" key="1">
    <citation type="submission" date="2020-08" db="EMBL/GenBank/DDBJ databases">
        <title>Genomic Encyclopedia of Type Strains, Phase IV (KMG-IV): sequencing the most valuable type-strain genomes for metagenomic binning, comparative biology and taxonomic classification.</title>
        <authorList>
            <person name="Goeker M."/>
        </authorList>
    </citation>
    <scope>NUCLEOTIDE SEQUENCE [LARGE SCALE GENOMIC DNA]</scope>
    <source>
        <strain evidence="2 3">DSM 17498</strain>
    </source>
</reference>
<feature type="transmembrane region" description="Helical" evidence="1">
    <location>
        <begin position="85"/>
        <end position="103"/>
    </location>
</feature>
<feature type="transmembrane region" description="Helical" evidence="1">
    <location>
        <begin position="228"/>
        <end position="248"/>
    </location>
</feature>
<feature type="transmembrane region" description="Helical" evidence="1">
    <location>
        <begin position="146"/>
        <end position="168"/>
    </location>
</feature>
<dbReference type="SUPFAM" id="SSF81442">
    <property type="entry name" value="Cytochrome c oxidase subunit I-like"/>
    <property type="match status" value="1"/>
</dbReference>
<dbReference type="AlphaFoldDB" id="A0A840N2U6"/>
<feature type="transmembrane region" description="Helical" evidence="1">
    <location>
        <begin position="46"/>
        <end position="73"/>
    </location>
</feature>
<feature type="transmembrane region" description="Helical" evidence="1">
    <location>
        <begin position="318"/>
        <end position="338"/>
    </location>
</feature>
<feature type="transmembrane region" description="Helical" evidence="1">
    <location>
        <begin position="12"/>
        <end position="34"/>
    </location>
</feature>
<dbReference type="Proteomes" id="UP000521227">
    <property type="component" value="Unassembled WGS sequence"/>
</dbReference>
<feature type="transmembrane region" description="Helical" evidence="1">
    <location>
        <begin position="254"/>
        <end position="271"/>
    </location>
</feature>
<comment type="caution">
    <text evidence="2">The sequence shown here is derived from an EMBL/GenBank/DDBJ whole genome shotgun (WGS) entry which is preliminary data.</text>
</comment>
<keyword evidence="1" id="KW-1133">Transmembrane helix</keyword>
<name>A0A840N2U6_9BRAD</name>
<keyword evidence="1" id="KW-0472">Membrane</keyword>
<dbReference type="InterPro" id="IPR036927">
    <property type="entry name" value="Cyt_c_oxase-like_su1_sf"/>
</dbReference>
<sequence length="455" mass="48366">MIGGNLSKWAMSYFAAAIVWLLAAEILMVAGFGYPAVDVASPDTLVIVHMICVGWLSMAMCGALFQFVPVLVAKPLFSECWELPAFGLLTAGLIALLAGFLALGGRLPAWLWLLPLGATLLIAGFGLMTIDLVLTVWRARPTMGPAHFVLVGLASLCATALLGSVFAWSLAGHGGAAFGAILESGVPLHAIAGLGGWLTLTAMGVSYRLLSMFMLSPDVEGRQTRVTLLAGAVTISIVVTGGLLAIAMETGLDVVLLATAVLSLATLSLYGRDIAGLYRNRKRRQLELNTRMAAYGFVSLAAAALLGIELVATGSFSAHVGAFTFLIAFGWLSGLVLAKLYKIVAFLTWLETYGPAMGRVPTPRVQDLVAERRAAKWFAGYFISVWIATGGLLAGQPSAFRLAVLAMTVATAGIVRQLVRTRRLRDVVEPLRLPSGTSFPRLLYSRPEPCRKKQS</sequence>
<protein>
    <recommendedName>
        <fullName evidence="4">Cbb3-type cytochrome c oxidase subunit I</fullName>
    </recommendedName>
</protein>
<feature type="transmembrane region" description="Helical" evidence="1">
    <location>
        <begin position="109"/>
        <end position="134"/>
    </location>
</feature>
<evidence type="ECO:0008006" key="4">
    <source>
        <dbReference type="Google" id="ProtNLM"/>
    </source>
</evidence>
<feature type="transmembrane region" description="Helical" evidence="1">
    <location>
        <begin position="374"/>
        <end position="393"/>
    </location>
</feature>
<dbReference type="RefSeq" id="WP_184086060.1">
    <property type="nucleotide sequence ID" value="NZ_JACHIJ010000004.1"/>
</dbReference>
<evidence type="ECO:0000313" key="2">
    <source>
        <dbReference type="EMBL" id="MBB5052857.1"/>
    </source>
</evidence>
<accession>A0A840N2U6</accession>
<organism evidence="2 3">
    <name type="scientific">Afipia massiliensis</name>
    <dbReference type="NCBI Taxonomy" id="211460"/>
    <lineage>
        <taxon>Bacteria</taxon>
        <taxon>Pseudomonadati</taxon>
        <taxon>Pseudomonadota</taxon>
        <taxon>Alphaproteobacteria</taxon>
        <taxon>Hyphomicrobiales</taxon>
        <taxon>Nitrobacteraceae</taxon>
        <taxon>Afipia</taxon>
    </lineage>
</organism>
<feature type="transmembrane region" description="Helical" evidence="1">
    <location>
        <begin position="399"/>
        <end position="419"/>
    </location>
</feature>
<evidence type="ECO:0000313" key="3">
    <source>
        <dbReference type="Proteomes" id="UP000521227"/>
    </source>
</evidence>
<dbReference type="EMBL" id="JACHIJ010000004">
    <property type="protein sequence ID" value="MBB5052857.1"/>
    <property type="molecule type" value="Genomic_DNA"/>
</dbReference>
<feature type="transmembrane region" description="Helical" evidence="1">
    <location>
        <begin position="188"/>
        <end position="207"/>
    </location>
</feature>